<dbReference type="OrthoDB" id="3030369at2759"/>
<dbReference type="EMBL" id="KN833760">
    <property type="protein sequence ID" value="KIK20682.1"/>
    <property type="molecule type" value="Genomic_DNA"/>
</dbReference>
<reference evidence="3" key="2">
    <citation type="submission" date="2015-01" db="EMBL/GenBank/DDBJ databases">
        <title>Evolutionary Origins and Diversification of the Mycorrhizal Mutualists.</title>
        <authorList>
            <consortium name="DOE Joint Genome Institute"/>
            <consortium name="Mycorrhizal Genomics Consortium"/>
            <person name="Kohler A."/>
            <person name="Kuo A."/>
            <person name="Nagy L.G."/>
            <person name="Floudas D."/>
            <person name="Copeland A."/>
            <person name="Barry K.W."/>
            <person name="Cichocki N."/>
            <person name="Veneault-Fourrey C."/>
            <person name="LaButti K."/>
            <person name="Lindquist E.A."/>
            <person name="Lipzen A."/>
            <person name="Lundell T."/>
            <person name="Morin E."/>
            <person name="Murat C."/>
            <person name="Riley R."/>
            <person name="Ohm R."/>
            <person name="Sun H."/>
            <person name="Tunlid A."/>
            <person name="Henrissat B."/>
            <person name="Grigoriev I.V."/>
            <person name="Hibbett D.S."/>
            <person name="Martin F."/>
        </authorList>
    </citation>
    <scope>NUCLEOTIDE SEQUENCE [LARGE SCALE GENOMIC DNA]</scope>
    <source>
        <strain evidence="3">441</strain>
    </source>
</reference>
<name>A0A0C9ZDZ3_9AGAM</name>
<evidence type="ECO:0000256" key="1">
    <source>
        <dbReference type="SAM" id="MobiDB-lite"/>
    </source>
</evidence>
<dbReference type="HOGENOM" id="CLU_1448263_0_0_1"/>
<keyword evidence="3" id="KW-1185">Reference proteome</keyword>
<accession>A0A0C9ZDZ3</accession>
<proteinExistence type="predicted"/>
<reference evidence="2 3" key="1">
    <citation type="submission" date="2014-04" db="EMBL/GenBank/DDBJ databases">
        <authorList>
            <consortium name="DOE Joint Genome Institute"/>
            <person name="Kuo A."/>
            <person name="Kohler A."/>
            <person name="Costa M.D."/>
            <person name="Nagy L.G."/>
            <person name="Floudas D."/>
            <person name="Copeland A."/>
            <person name="Barry K.W."/>
            <person name="Cichocki N."/>
            <person name="Veneault-Fourrey C."/>
            <person name="LaButti K."/>
            <person name="Lindquist E.A."/>
            <person name="Lipzen A."/>
            <person name="Lundell T."/>
            <person name="Morin E."/>
            <person name="Murat C."/>
            <person name="Sun H."/>
            <person name="Tunlid A."/>
            <person name="Henrissat B."/>
            <person name="Grigoriev I.V."/>
            <person name="Hibbett D.S."/>
            <person name="Martin F."/>
            <person name="Nordberg H.P."/>
            <person name="Cantor M.N."/>
            <person name="Hua S.X."/>
        </authorList>
    </citation>
    <scope>NUCLEOTIDE SEQUENCE [LARGE SCALE GENOMIC DNA]</scope>
    <source>
        <strain evidence="2 3">441</strain>
    </source>
</reference>
<feature type="region of interest" description="Disordered" evidence="1">
    <location>
        <begin position="85"/>
        <end position="104"/>
    </location>
</feature>
<dbReference type="AlphaFoldDB" id="A0A0C9ZDZ3"/>
<protein>
    <submittedName>
        <fullName evidence="2">Uncharacterized protein</fullName>
    </submittedName>
</protein>
<dbReference type="Proteomes" id="UP000054018">
    <property type="component" value="Unassembled WGS sequence"/>
</dbReference>
<gene>
    <name evidence="2" type="ORF">PISMIDRAFT_682080</name>
</gene>
<sequence length="187" mass="19123">MGLVAVDKRQSPLDVPSACTSTCQSVVDESNSSQCCTNTFITDYYNCLACIGSNIPSFDYAPEQTALNQLWQACEIAGYSLSPPSALPGQTAPTTNVDASTPGKTTAKAATTTAKSLATFSTITAPAAAPAPTTTTAATVTTVSGNATTSATSGAQSTPTSGAAREAEVHVREILGLAFIWLVHQLL</sequence>
<evidence type="ECO:0000313" key="3">
    <source>
        <dbReference type="Proteomes" id="UP000054018"/>
    </source>
</evidence>
<evidence type="ECO:0000313" key="2">
    <source>
        <dbReference type="EMBL" id="KIK20682.1"/>
    </source>
</evidence>
<organism evidence="2 3">
    <name type="scientific">Pisolithus microcarpus 441</name>
    <dbReference type="NCBI Taxonomy" id="765257"/>
    <lineage>
        <taxon>Eukaryota</taxon>
        <taxon>Fungi</taxon>
        <taxon>Dikarya</taxon>
        <taxon>Basidiomycota</taxon>
        <taxon>Agaricomycotina</taxon>
        <taxon>Agaricomycetes</taxon>
        <taxon>Agaricomycetidae</taxon>
        <taxon>Boletales</taxon>
        <taxon>Sclerodermatineae</taxon>
        <taxon>Pisolithaceae</taxon>
        <taxon>Pisolithus</taxon>
    </lineage>
</organism>